<dbReference type="Proteomes" id="UP000054978">
    <property type="component" value="Unassembled WGS sequence"/>
</dbReference>
<dbReference type="RefSeq" id="WP_244197514.1">
    <property type="nucleotide sequence ID" value="NZ_FCOB02000001.1"/>
</dbReference>
<evidence type="ECO:0000256" key="1">
    <source>
        <dbReference type="SAM" id="SignalP"/>
    </source>
</evidence>
<dbReference type="STRING" id="1777144.AWB83_00113"/>
<reference evidence="2" key="1">
    <citation type="submission" date="2016-01" db="EMBL/GenBank/DDBJ databases">
        <authorList>
            <person name="Peeters C."/>
        </authorList>
    </citation>
    <scope>NUCLEOTIDE SEQUENCE [LARGE SCALE GENOMIC DNA]</scope>
    <source>
        <strain evidence="2">LMG 29326</strain>
    </source>
</reference>
<keyword evidence="1" id="KW-0732">Signal</keyword>
<name>A0A157Z2S6_9BURK</name>
<keyword evidence="3" id="KW-1185">Reference proteome</keyword>
<evidence type="ECO:0000313" key="2">
    <source>
        <dbReference type="EMBL" id="SAK39733.1"/>
    </source>
</evidence>
<sequence>MHRRLGHLSLTVTLGALLAACNHPTTPALTSSNPSIGSSALAQPAATASDSTWGNYLAGQGKLYGKDVSMRPYIYVIPAGANPAAKARRQSEVDSVVHSIGSIVLPGGMLIVGGSDPKQTTAFLGDVAKQVKADSLKGIVVMVVSDASEQAAVTGTLKASGATVRFVTM</sequence>
<protein>
    <recommendedName>
        <fullName evidence="4">Lipoprotein</fullName>
    </recommendedName>
</protein>
<dbReference type="EMBL" id="FCOB02000001">
    <property type="protein sequence ID" value="SAK39733.1"/>
    <property type="molecule type" value="Genomic_DNA"/>
</dbReference>
<evidence type="ECO:0008006" key="4">
    <source>
        <dbReference type="Google" id="ProtNLM"/>
    </source>
</evidence>
<organism evidence="2 3">
    <name type="scientific">Caballeronia ptereochthonis</name>
    <dbReference type="NCBI Taxonomy" id="1777144"/>
    <lineage>
        <taxon>Bacteria</taxon>
        <taxon>Pseudomonadati</taxon>
        <taxon>Pseudomonadota</taxon>
        <taxon>Betaproteobacteria</taxon>
        <taxon>Burkholderiales</taxon>
        <taxon>Burkholderiaceae</taxon>
        <taxon>Caballeronia</taxon>
    </lineage>
</organism>
<feature type="signal peptide" evidence="1">
    <location>
        <begin position="1"/>
        <end position="19"/>
    </location>
</feature>
<feature type="chain" id="PRO_5007618813" description="Lipoprotein" evidence="1">
    <location>
        <begin position="20"/>
        <end position="169"/>
    </location>
</feature>
<accession>A0A157Z2S6</accession>
<gene>
    <name evidence="2" type="ORF">AWB83_00113</name>
</gene>
<dbReference type="PROSITE" id="PS51257">
    <property type="entry name" value="PROKAR_LIPOPROTEIN"/>
    <property type="match status" value="1"/>
</dbReference>
<dbReference type="AlphaFoldDB" id="A0A157Z2S6"/>
<evidence type="ECO:0000313" key="3">
    <source>
        <dbReference type="Proteomes" id="UP000054978"/>
    </source>
</evidence>
<proteinExistence type="predicted"/>
<comment type="caution">
    <text evidence="2">The sequence shown here is derived from an EMBL/GenBank/DDBJ whole genome shotgun (WGS) entry which is preliminary data.</text>
</comment>